<dbReference type="AlphaFoldDB" id="A0AAD3D873"/>
<evidence type="ECO:0000313" key="3">
    <source>
        <dbReference type="Proteomes" id="UP001054902"/>
    </source>
</evidence>
<dbReference type="Proteomes" id="UP001054902">
    <property type="component" value="Unassembled WGS sequence"/>
</dbReference>
<comment type="caution">
    <text evidence="2">The sequence shown here is derived from an EMBL/GenBank/DDBJ whole genome shotgun (WGS) entry which is preliminary data.</text>
</comment>
<name>A0AAD3D873_9STRA</name>
<reference evidence="2 3" key="1">
    <citation type="journal article" date="2021" name="Sci. Rep.">
        <title>The genome of the diatom Chaetoceros tenuissimus carries an ancient integrated fragment of an extant virus.</title>
        <authorList>
            <person name="Hongo Y."/>
            <person name="Kimura K."/>
            <person name="Takaki Y."/>
            <person name="Yoshida Y."/>
            <person name="Baba S."/>
            <person name="Kobayashi G."/>
            <person name="Nagasaki K."/>
            <person name="Hano T."/>
            <person name="Tomaru Y."/>
        </authorList>
    </citation>
    <scope>NUCLEOTIDE SEQUENCE [LARGE SCALE GENOMIC DNA]</scope>
    <source>
        <strain evidence="2 3">NIES-3715</strain>
    </source>
</reference>
<organism evidence="2 3">
    <name type="scientific">Chaetoceros tenuissimus</name>
    <dbReference type="NCBI Taxonomy" id="426638"/>
    <lineage>
        <taxon>Eukaryota</taxon>
        <taxon>Sar</taxon>
        <taxon>Stramenopiles</taxon>
        <taxon>Ochrophyta</taxon>
        <taxon>Bacillariophyta</taxon>
        <taxon>Coscinodiscophyceae</taxon>
        <taxon>Chaetocerotophycidae</taxon>
        <taxon>Chaetocerotales</taxon>
        <taxon>Chaetocerotaceae</taxon>
        <taxon>Chaetoceros</taxon>
    </lineage>
</organism>
<gene>
    <name evidence="2" type="ORF">CTEN210_16110</name>
</gene>
<keyword evidence="1" id="KW-1133">Transmembrane helix</keyword>
<keyword evidence="3" id="KW-1185">Reference proteome</keyword>
<feature type="transmembrane region" description="Helical" evidence="1">
    <location>
        <begin position="75"/>
        <end position="93"/>
    </location>
</feature>
<keyword evidence="1" id="KW-0472">Membrane</keyword>
<evidence type="ECO:0000256" key="1">
    <source>
        <dbReference type="SAM" id="Phobius"/>
    </source>
</evidence>
<protein>
    <submittedName>
        <fullName evidence="2">Uncharacterized protein</fullName>
    </submittedName>
</protein>
<dbReference type="EMBL" id="BLLK01000069">
    <property type="protein sequence ID" value="GFH59634.1"/>
    <property type="molecule type" value="Genomic_DNA"/>
</dbReference>
<keyword evidence="1" id="KW-0812">Transmembrane</keyword>
<proteinExistence type="predicted"/>
<evidence type="ECO:0000313" key="2">
    <source>
        <dbReference type="EMBL" id="GFH59634.1"/>
    </source>
</evidence>
<feature type="transmembrane region" description="Helical" evidence="1">
    <location>
        <begin position="145"/>
        <end position="165"/>
    </location>
</feature>
<sequence length="284" mass="31899">MKSSVYHQEVLTALTGDLEAPESKSNRNGKLNMGILLLCLGLFVAIVLIPGFVLFHKQGLMFILDLNEAEHRFEYIVTCLSFLPVCIFMVWSIREVAIAETAKACFSRTSLLLVLCLLIEHLKVISSEMTEEELEHINMFVLNRALAFSVFTFWMSLLDDVALWVHSFADQIEKILRESPESEEWKNKMKKASKFGNKKIDAGDSILGGSRSPSRVLAEVTGVYCNLGKALGFMLLFLYMVGVNLYSSLVIFRVTVLFAAIIQALHINEAMSNLIPLHLVMQST</sequence>
<feature type="transmembrane region" description="Helical" evidence="1">
    <location>
        <begin position="34"/>
        <end position="55"/>
    </location>
</feature>
<accession>A0AAD3D873</accession>